<proteinExistence type="predicted"/>
<reference evidence="1" key="1">
    <citation type="submission" date="2024-02" db="EMBL/GenBank/DDBJ databases">
        <authorList>
            <consortium name="ELIXIR-Norway"/>
            <consortium name="Elixir Norway"/>
        </authorList>
    </citation>
    <scope>NUCLEOTIDE SEQUENCE</scope>
</reference>
<evidence type="ECO:0000313" key="1">
    <source>
        <dbReference type="EMBL" id="CAK9204898.1"/>
    </source>
</evidence>
<dbReference type="Proteomes" id="UP001497512">
    <property type="component" value="Chromosome 14"/>
</dbReference>
<evidence type="ECO:0000313" key="2">
    <source>
        <dbReference type="Proteomes" id="UP001497512"/>
    </source>
</evidence>
<accession>A0ABP0TTU9</accession>
<protein>
    <submittedName>
        <fullName evidence="1">Uncharacterized protein</fullName>
    </submittedName>
</protein>
<keyword evidence="2" id="KW-1185">Reference proteome</keyword>
<gene>
    <name evidence="1" type="ORF">CSSPTR1EN2_LOCUS7616</name>
</gene>
<organism evidence="1 2">
    <name type="scientific">Sphagnum troendelagicum</name>
    <dbReference type="NCBI Taxonomy" id="128251"/>
    <lineage>
        <taxon>Eukaryota</taxon>
        <taxon>Viridiplantae</taxon>
        <taxon>Streptophyta</taxon>
        <taxon>Embryophyta</taxon>
        <taxon>Bryophyta</taxon>
        <taxon>Sphagnophytina</taxon>
        <taxon>Sphagnopsida</taxon>
        <taxon>Sphagnales</taxon>
        <taxon>Sphagnaceae</taxon>
        <taxon>Sphagnum</taxon>
    </lineage>
</organism>
<dbReference type="EMBL" id="OZ019906">
    <property type="protein sequence ID" value="CAK9204898.1"/>
    <property type="molecule type" value="Genomic_DNA"/>
</dbReference>
<name>A0ABP0TTU9_9BRYO</name>
<sequence>MGLKIDNSPVNARLSKMEAAIENIASFVAVGNLAVNQLIEREAAATITTKAMSTKEPKWTMVITKNVCQVVNWVVETLANAPK</sequence>